<dbReference type="InterPro" id="IPR038765">
    <property type="entry name" value="Papain-like_cys_pep_sf"/>
</dbReference>
<keyword evidence="9" id="KW-1185">Reference proteome</keyword>
<evidence type="ECO:0000256" key="1">
    <source>
        <dbReference type="ARBA" id="ARBA00005234"/>
    </source>
</evidence>
<comment type="caution">
    <text evidence="8">The sequence shown here is derived from an EMBL/GenBank/DDBJ whole genome shotgun (WGS) entry which is preliminary data.</text>
</comment>
<dbReference type="Gene3D" id="1.10.418.20">
    <property type="match status" value="1"/>
</dbReference>
<dbReference type="Gene3D" id="3.30.310.130">
    <property type="entry name" value="Ubiquitin-related"/>
    <property type="match status" value="1"/>
</dbReference>
<protein>
    <recommendedName>
        <fullName evidence="7">Ubiquitin-like protease family profile domain-containing protein</fullName>
    </recommendedName>
</protein>
<feature type="compositionally biased region" description="Polar residues" evidence="6">
    <location>
        <begin position="289"/>
        <end position="300"/>
    </location>
</feature>
<keyword evidence="3" id="KW-0378">Hydrolase</keyword>
<evidence type="ECO:0000313" key="8">
    <source>
        <dbReference type="EMBL" id="KAK6955018.1"/>
    </source>
</evidence>
<feature type="region of interest" description="Disordered" evidence="6">
    <location>
        <begin position="227"/>
        <end position="346"/>
    </location>
</feature>
<dbReference type="PANTHER" id="PTHR12606">
    <property type="entry name" value="SENTRIN/SUMO-SPECIFIC PROTEASE"/>
    <property type="match status" value="1"/>
</dbReference>
<sequence length="724" mass="81459">MTSPQHDWRNPTHCIFCSRCKNARVAINREVHALAHQEAQIHAQEVGNSPRPAPLHRSRVIRIPRTSQSVTIQLPNLPRPVAPDENLGPIRSRKRARPHWPVPEPGASQLVPARYIRDASTTKKRSNRDKILPFHSPAYILPLSPETRRFLQRPNPTVNGRVRYAAATTRAPASMPGAWPSELVEADSAEVPAYYNMTLPTPPPLATNIRNAFNYLRDSSRNLCTTLSSKIFRPRQSPTTSTSTIPTPTPSEDGRRTPKRRRLDQGENGLLTPAEPADDAMDIDDPVTTLPTASTSELETSPSISPVVSPNSAAARASARRATRLFPYKKKLASPTSSPRSLPNGIPTDLLSSLPSRQTNFDEANVNIVTPPPSRREKKPVFQAPVPEKTWGPLPAPKYTSIQEFFAHDDEICLPGLERLQLTPNDIKINELDSQREERLRIEAERAEKERLEQLRIEEERLNEALRPLGLRRPKAPLITPLDDEWDRRAREAPSNGRVEPNKWRGARHRDGVELVPRDFQKLVPTGSWLNDNAIQSTLVHLATYVNDTANVTPKLSTPKCVALSSQYWSGFRKDPKNSLYARGLDRTWGMKPANFLDIDTVLIPVNEHNHWTVLVIRPSRRTVAYVDSFQTPGTSHIREAHLWMEHFLGDKYVADEWKTEQYSVPEQTNGFDCGMFVITNCIYLSLGIDPSGYSQSEMPLQRRRIAAMLLNGGFTGPFDLSHL</sequence>
<reference evidence="8 9" key="1">
    <citation type="journal article" date="2024" name="Front Chem Biol">
        <title>Unveiling the potential of Daldinia eschscholtzii MFLUCC 19-0629 through bioactivity and bioinformatics studies for enhanced sustainable agriculture production.</title>
        <authorList>
            <person name="Brooks S."/>
            <person name="Weaver J.A."/>
            <person name="Klomchit A."/>
            <person name="Alharthi S.A."/>
            <person name="Onlamun T."/>
            <person name="Nurani R."/>
            <person name="Vong T.K."/>
            <person name="Alberti F."/>
            <person name="Greco C."/>
        </authorList>
    </citation>
    <scope>NUCLEOTIDE SEQUENCE [LARGE SCALE GENOMIC DNA]</scope>
    <source>
        <strain evidence="8">MFLUCC 19-0629</strain>
    </source>
</reference>
<dbReference type="GO" id="GO:0006508">
    <property type="term" value="P:proteolysis"/>
    <property type="evidence" value="ECO:0007669"/>
    <property type="project" value="UniProtKB-KW"/>
</dbReference>
<evidence type="ECO:0000256" key="3">
    <source>
        <dbReference type="ARBA" id="ARBA00022801"/>
    </source>
</evidence>
<evidence type="ECO:0000256" key="2">
    <source>
        <dbReference type="ARBA" id="ARBA00022670"/>
    </source>
</evidence>
<dbReference type="GO" id="GO:0016929">
    <property type="term" value="F:deSUMOylase activity"/>
    <property type="evidence" value="ECO:0007669"/>
    <property type="project" value="TreeGrafter"/>
</dbReference>
<gene>
    <name evidence="8" type="ORF">Daesc_002648</name>
</gene>
<dbReference type="AlphaFoldDB" id="A0AAX6MQU7"/>
<evidence type="ECO:0000259" key="7">
    <source>
        <dbReference type="PROSITE" id="PS50600"/>
    </source>
</evidence>
<feature type="compositionally biased region" description="Acidic residues" evidence="6">
    <location>
        <begin position="276"/>
        <end position="285"/>
    </location>
</feature>
<dbReference type="PANTHER" id="PTHR12606:SF141">
    <property type="entry name" value="GH15225P-RELATED"/>
    <property type="match status" value="1"/>
</dbReference>
<keyword evidence="4" id="KW-0788">Thiol protease</keyword>
<dbReference type="Proteomes" id="UP001369815">
    <property type="component" value="Unassembled WGS sequence"/>
</dbReference>
<organism evidence="8 9">
    <name type="scientific">Daldinia eschscholtzii</name>
    <dbReference type="NCBI Taxonomy" id="292717"/>
    <lineage>
        <taxon>Eukaryota</taxon>
        <taxon>Fungi</taxon>
        <taxon>Dikarya</taxon>
        <taxon>Ascomycota</taxon>
        <taxon>Pezizomycotina</taxon>
        <taxon>Sordariomycetes</taxon>
        <taxon>Xylariomycetidae</taxon>
        <taxon>Xylariales</taxon>
        <taxon>Hypoxylaceae</taxon>
        <taxon>Daldinia</taxon>
    </lineage>
</organism>
<evidence type="ECO:0000256" key="6">
    <source>
        <dbReference type="SAM" id="MobiDB-lite"/>
    </source>
</evidence>
<feature type="domain" description="Ubiquitin-like protease family profile" evidence="7">
    <location>
        <begin position="513"/>
        <end position="685"/>
    </location>
</feature>
<evidence type="ECO:0000313" key="9">
    <source>
        <dbReference type="Proteomes" id="UP001369815"/>
    </source>
</evidence>
<proteinExistence type="inferred from homology"/>
<feature type="compositionally biased region" description="Basic residues" evidence="6">
    <location>
        <begin position="318"/>
        <end position="332"/>
    </location>
</feature>
<evidence type="ECO:0000256" key="4">
    <source>
        <dbReference type="ARBA" id="ARBA00022807"/>
    </source>
</evidence>
<dbReference type="GO" id="GO:0016926">
    <property type="term" value="P:protein desumoylation"/>
    <property type="evidence" value="ECO:0007669"/>
    <property type="project" value="TreeGrafter"/>
</dbReference>
<name>A0AAX6MQU7_9PEZI</name>
<comment type="similarity">
    <text evidence="1">Belongs to the peptidase C48 family.</text>
</comment>
<keyword evidence="5" id="KW-0175">Coiled coil</keyword>
<dbReference type="PROSITE" id="PS50600">
    <property type="entry name" value="ULP_PROTEASE"/>
    <property type="match status" value="1"/>
</dbReference>
<keyword evidence="2" id="KW-0645">Protease</keyword>
<feature type="compositionally biased region" description="Low complexity" evidence="6">
    <location>
        <begin position="237"/>
        <end position="246"/>
    </location>
</feature>
<feature type="compositionally biased region" description="Low complexity" evidence="6">
    <location>
        <begin position="301"/>
        <end position="317"/>
    </location>
</feature>
<feature type="coiled-coil region" evidence="5">
    <location>
        <begin position="430"/>
        <end position="465"/>
    </location>
</feature>
<dbReference type="EMBL" id="JBANMG010000003">
    <property type="protein sequence ID" value="KAK6955018.1"/>
    <property type="molecule type" value="Genomic_DNA"/>
</dbReference>
<accession>A0AAX6MQU7</accession>
<evidence type="ECO:0000256" key="5">
    <source>
        <dbReference type="SAM" id="Coils"/>
    </source>
</evidence>
<dbReference type="SUPFAM" id="SSF54001">
    <property type="entry name" value="Cysteine proteinases"/>
    <property type="match status" value="1"/>
</dbReference>
<dbReference type="GO" id="GO:0005634">
    <property type="term" value="C:nucleus"/>
    <property type="evidence" value="ECO:0007669"/>
    <property type="project" value="TreeGrafter"/>
</dbReference>
<dbReference type="Pfam" id="PF02902">
    <property type="entry name" value="Peptidase_C48"/>
    <property type="match status" value="1"/>
</dbReference>
<dbReference type="InterPro" id="IPR003653">
    <property type="entry name" value="Peptidase_C48_C"/>
</dbReference>